<dbReference type="EMBL" id="CABITT030000003">
    <property type="protein sequence ID" value="VVA99204.1"/>
    <property type="molecule type" value="Genomic_DNA"/>
</dbReference>
<accession>A0A565BCW4</accession>
<protein>
    <submittedName>
        <fullName evidence="1">Uncharacterized protein</fullName>
    </submittedName>
</protein>
<evidence type="ECO:0000313" key="2">
    <source>
        <dbReference type="Proteomes" id="UP000489600"/>
    </source>
</evidence>
<organism evidence="1 2">
    <name type="scientific">Arabis nemorensis</name>
    <dbReference type="NCBI Taxonomy" id="586526"/>
    <lineage>
        <taxon>Eukaryota</taxon>
        <taxon>Viridiplantae</taxon>
        <taxon>Streptophyta</taxon>
        <taxon>Embryophyta</taxon>
        <taxon>Tracheophyta</taxon>
        <taxon>Spermatophyta</taxon>
        <taxon>Magnoliopsida</taxon>
        <taxon>eudicotyledons</taxon>
        <taxon>Gunneridae</taxon>
        <taxon>Pentapetalae</taxon>
        <taxon>rosids</taxon>
        <taxon>malvids</taxon>
        <taxon>Brassicales</taxon>
        <taxon>Brassicaceae</taxon>
        <taxon>Arabideae</taxon>
        <taxon>Arabis</taxon>
    </lineage>
</organism>
<gene>
    <name evidence="1" type="ORF">ANE_LOCUS9649</name>
</gene>
<name>A0A565BCW4_9BRAS</name>
<proteinExistence type="predicted"/>
<sequence length="166" mass="17870">MFPTGEQISFDLAVQDPSTMTPSPVSRDRGGISQAEFNGLNLILKPSVTNSNSTRTISILMSKLHSSATPISENRDTNLHETSAARVLGLVESRHGAQASRLNMTKAVVGIVAKLGKINDQKLSQWCLPFIEETSADDCCDSVMAAGKRSGIFKILETAKPPVKRS</sequence>
<dbReference type="Proteomes" id="UP000489600">
    <property type="component" value="Unassembled WGS sequence"/>
</dbReference>
<dbReference type="AlphaFoldDB" id="A0A565BCW4"/>
<evidence type="ECO:0000313" key="1">
    <source>
        <dbReference type="EMBL" id="VVA99204.1"/>
    </source>
</evidence>
<reference evidence="1" key="1">
    <citation type="submission" date="2019-07" db="EMBL/GenBank/DDBJ databases">
        <authorList>
            <person name="Dittberner H."/>
        </authorList>
    </citation>
    <scope>NUCLEOTIDE SEQUENCE [LARGE SCALE GENOMIC DNA]</scope>
</reference>
<comment type="caution">
    <text evidence="1">The sequence shown here is derived from an EMBL/GenBank/DDBJ whole genome shotgun (WGS) entry which is preliminary data.</text>
</comment>
<keyword evidence="2" id="KW-1185">Reference proteome</keyword>